<reference evidence="3 4" key="1">
    <citation type="journal article" date="2015" name="Genome Announc.">
        <title>Expanding the biotechnology potential of lactobacilli through comparative genomics of 213 strains and associated genera.</title>
        <authorList>
            <person name="Sun Z."/>
            <person name="Harris H.M."/>
            <person name="McCann A."/>
            <person name="Guo C."/>
            <person name="Argimon S."/>
            <person name="Zhang W."/>
            <person name="Yang X."/>
            <person name="Jeffery I.B."/>
            <person name="Cooney J.C."/>
            <person name="Kagawa T.F."/>
            <person name="Liu W."/>
            <person name="Song Y."/>
            <person name="Salvetti E."/>
            <person name="Wrobel A."/>
            <person name="Rasinkangas P."/>
            <person name="Parkhill J."/>
            <person name="Rea M.C."/>
            <person name="O'Sullivan O."/>
            <person name="Ritari J."/>
            <person name="Douillard F.P."/>
            <person name="Paul Ross R."/>
            <person name="Yang R."/>
            <person name="Briner A.E."/>
            <person name="Felis G.E."/>
            <person name="de Vos W.M."/>
            <person name="Barrangou R."/>
            <person name="Klaenhammer T.R."/>
            <person name="Caufield P.W."/>
            <person name="Cui Y."/>
            <person name="Zhang H."/>
            <person name="O'Toole P.W."/>
        </authorList>
    </citation>
    <scope>NUCLEOTIDE SEQUENCE [LARGE SCALE GENOMIC DNA]</scope>
    <source>
        <strain evidence="1 4">ATCC BAA-66</strain>
        <strain evidence="2 3">DSM 13344</strain>
    </source>
</reference>
<gene>
    <name evidence="1" type="ORF">IV38_GL001661</name>
    <name evidence="2" type="ORF">IV40_GL001554</name>
</gene>
<evidence type="ECO:0000313" key="1">
    <source>
        <dbReference type="EMBL" id="KRN28207.1"/>
    </source>
</evidence>
<dbReference type="EMBL" id="JQAT01000004">
    <property type="protein sequence ID" value="KRN28207.1"/>
    <property type="molecule type" value="Genomic_DNA"/>
</dbReference>
<proteinExistence type="predicted"/>
<dbReference type="PATRIC" id="fig|81857.3.peg.1672"/>
<keyword evidence="3" id="KW-1185">Reference proteome</keyword>
<accession>A0A0R2FWZ7</accession>
<dbReference type="Proteomes" id="UP000051751">
    <property type="component" value="Unassembled WGS sequence"/>
</dbReference>
<dbReference type="EMBL" id="JQAZ01000005">
    <property type="protein sequence ID" value="KRN30917.1"/>
    <property type="molecule type" value="Genomic_DNA"/>
</dbReference>
<sequence length="129" mass="15289">MFNYETYLKQVDSLSFEEALDLYNAIYQDLETDNQDLHELWGDTIDAALDYVQMRTKWNFMDMGERMTADSTRTNLHNQFMSCLTIFSRECAQLNLDISWIEKLGPTTQRKRWGDFAGYILCFENLKAR</sequence>
<protein>
    <submittedName>
        <fullName evidence="2">Uncharacterized protein</fullName>
    </submittedName>
</protein>
<evidence type="ECO:0000313" key="4">
    <source>
        <dbReference type="Proteomes" id="UP000051751"/>
    </source>
</evidence>
<dbReference type="Proteomes" id="UP000051645">
    <property type="component" value="Unassembled WGS sequence"/>
</dbReference>
<comment type="caution">
    <text evidence="2">The sequence shown here is derived from an EMBL/GenBank/DDBJ whole genome shotgun (WGS) entry which is preliminary data.</text>
</comment>
<dbReference type="Gene3D" id="1.10.287.800">
    <property type="entry name" value="protein ne1242"/>
    <property type="match status" value="1"/>
</dbReference>
<evidence type="ECO:0000313" key="3">
    <source>
        <dbReference type="Proteomes" id="UP000051645"/>
    </source>
</evidence>
<dbReference type="RefSeq" id="WP_057770047.1">
    <property type="nucleotide sequence ID" value="NZ_JQAT01000004.1"/>
</dbReference>
<evidence type="ECO:0000313" key="2">
    <source>
        <dbReference type="EMBL" id="KRN30917.1"/>
    </source>
</evidence>
<name>A0A0R2FWZ7_9LACO</name>
<dbReference type="STRING" id="81857.IV38_GL001661"/>
<dbReference type="AlphaFoldDB" id="A0A0R2FWZ7"/>
<organism evidence="2 3">
    <name type="scientific">Lactobacillus selangorensis</name>
    <dbReference type="NCBI Taxonomy" id="81857"/>
    <lineage>
        <taxon>Bacteria</taxon>
        <taxon>Bacillati</taxon>
        <taxon>Bacillota</taxon>
        <taxon>Bacilli</taxon>
        <taxon>Lactobacillales</taxon>
        <taxon>Lactobacillaceae</taxon>
        <taxon>Lactobacillus</taxon>
    </lineage>
</organism>
<dbReference type="OrthoDB" id="1957452at2"/>